<organism evidence="3 4">
    <name type="scientific">Pseudochryseolinea flava</name>
    <dbReference type="NCBI Taxonomy" id="2059302"/>
    <lineage>
        <taxon>Bacteria</taxon>
        <taxon>Pseudomonadati</taxon>
        <taxon>Bacteroidota</taxon>
        <taxon>Cytophagia</taxon>
        <taxon>Cytophagales</taxon>
        <taxon>Fulvivirgaceae</taxon>
        <taxon>Pseudochryseolinea</taxon>
    </lineage>
</organism>
<comment type="caution">
    <text evidence="3">The sequence shown here is derived from an EMBL/GenBank/DDBJ whole genome shotgun (WGS) entry which is preliminary data.</text>
</comment>
<dbReference type="Pfam" id="PF04909">
    <property type="entry name" value="Amidohydro_2"/>
    <property type="match status" value="1"/>
</dbReference>
<dbReference type="EMBL" id="QMFY01000012">
    <property type="protein sequence ID" value="RAV99206.1"/>
    <property type="molecule type" value="Genomic_DNA"/>
</dbReference>
<dbReference type="SUPFAM" id="SSF51556">
    <property type="entry name" value="Metallo-dependent hydrolases"/>
    <property type="match status" value="1"/>
</dbReference>
<dbReference type="OrthoDB" id="5450317at2"/>
<dbReference type="PANTHER" id="PTHR43569:SF2">
    <property type="entry name" value="AMIDOHYDROLASE-RELATED DOMAIN-CONTAINING PROTEIN"/>
    <property type="match status" value="1"/>
</dbReference>
<evidence type="ECO:0000259" key="2">
    <source>
        <dbReference type="Pfam" id="PF04909"/>
    </source>
</evidence>
<sequence length="279" mass="32615">MYTPLDIIDTHQHFWKYNPVRDKWITDDMAVLRRDFLPEHLAPLLEKNNVKGCVAVQADQSLTETDFLLTLAQENDFIKGVVGWIDLRADDLDDQLKSYESFEKLKGFRHIVQGEKYGFLSDENFIRGVARLADFDYAYDLLVYHYQLPEVLAFLPEVHHVRIVIDHMAKPSIKTGEKTHWELDMAAVATFSNVHCKLSGLVTEADPEYWDHDTFFPYLDEVFEMFGPSRVMYGSDWPVCLLAAEYNKQLDIILDYIERLSSREQKMVMSENAIRFYNL</sequence>
<dbReference type="AlphaFoldDB" id="A0A364Y001"/>
<dbReference type="InterPro" id="IPR006680">
    <property type="entry name" value="Amidohydro-rel"/>
</dbReference>
<evidence type="ECO:0000313" key="4">
    <source>
        <dbReference type="Proteomes" id="UP000251889"/>
    </source>
</evidence>
<proteinExistence type="inferred from homology"/>
<reference evidence="3 4" key="1">
    <citation type="submission" date="2018-06" db="EMBL/GenBank/DDBJ databases">
        <title>Chryseolinea flavus sp. nov., a member of the phylum Bacteroidetes isolated from soil.</title>
        <authorList>
            <person name="Li Y."/>
            <person name="Wang J."/>
        </authorList>
    </citation>
    <scope>NUCLEOTIDE SEQUENCE [LARGE SCALE GENOMIC DNA]</scope>
    <source>
        <strain evidence="3 4">SDU1-6</strain>
    </source>
</reference>
<dbReference type="InterPro" id="IPR032466">
    <property type="entry name" value="Metal_Hydrolase"/>
</dbReference>
<protein>
    <submittedName>
        <fullName evidence="3">Amidohydrolase</fullName>
    </submittedName>
</protein>
<dbReference type="InterPro" id="IPR052350">
    <property type="entry name" value="Metallo-dep_Lactonases"/>
</dbReference>
<dbReference type="PANTHER" id="PTHR43569">
    <property type="entry name" value="AMIDOHYDROLASE"/>
    <property type="match status" value="1"/>
</dbReference>
<keyword evidence="4" id="KW-1185">Reference proteome</keyword>
<evidence type="ECO:0000313" key="3">
    <source>
        <dbReference type="EMBL" id="RAV99206.1"/>
    </source>
</evidence>
<gene>
    <name evidence="3" type="ORF">DQQ10_20110</name>
</gene>
<accession>A0A364Y001</accession>
<dbReference type="Proteomes" id="UP000251889">
    <property type="component" value="Unassembled WGS sequence"/>
</dbReference>
<dbReference type="GO" id="GO:0016787">
    <property type="term" value="F:hydrolase activity"/>
    <property type="evidence" value="ECO:0007669"/>
    <property type="project" value="UniProtKB-KW"/>
</dbReference>
<comment type="similarity">
    <text evidence="1">Belongs to the metallo-dependent hydrolases superfamily.</text>
</comment>
<name>A0A364Y001_9BACT</name>
<feature type="domain" description="Amidohydrolase-related" evidence="2">
    <location>
        <begin position="8"/>
        <end position="279"/>
    </location>
</feature>
<keyword evidence="3" id="KW-0378">Hydrolase</keyword>
<dbReference type="Gene3D" id="3.20.20.140">
    <property type="entry name" value="Metal-dependent hydrolases"/>
    <property type="match status" value="1"/>
</dbReference>
<dbReference type="RefSeq" id="WP_112748720.1">
    <property type="nucleotide sequence ID" value="NZ_QMFY01000012.1"/>
</dbReference>
<evidence type="ECO:0000256" key="1">
    <source>
        <dbReference type="ARBA" id="ARBA00038310"/>
    </source>
</evidence>